<dbReference type="Proteomes" id="UP001161567">
    <property type="component" value="Unassembled WGS sequence"/>
</dbReference>
<name>A0AA42QP04_ACIJO</name>
<organism evidence="1 2">
    <name type="scientific">Acinetobacter johnsonii</name>
    <dbReference type="NCBI Taxonomy" id="40214"/>
    <lineage>
        <taxon>Bacteria</taxon>
        <taxon>Pseudomonadati</taxon>
        <taxon>Pseudomonadota</taxon>
        <taxon>Gammaproteobacteria</taxon>
        <taxon>Moraxellales</taxon>
        <taxon>Moraxellaceae</taxon>
        <taxon>Acinetobacter</taxon>
    </lineage>
</organism>
<reference evidence="1" key="1">
    <citation type="submission" date="2022-09" db="EMBL/GenBank/DDBJ databases">
        <title>Intensive care unit water sources are persistently colonized with multi-drug resistant bacteria and are the site of extensive horizontal gene transfer of antibiotic resistance genes.</title>
        <authorList>
            <person name="Diorio-Toth L."/>
        </authorList>
    </citation>
    <scope>NUCLEOTIDE SEQUENCE</scope>
    <source>
        <strain evidence="1">GD03725</strain>
    </source>
</reference>
<accession>A0AA42QP04</accession>
<sequence>MRGETCILLEVREHHFIVLNSYIHFSEQVGVGGSCELVAFRKLVMELILVRKYITKGVIVSDQNFKKLYKGEIHPKVALMARKGKFEHWHDDFTDIYNQRYGYRHHGKYDKNFKDVFNIVKNNIEKNGEL</sequence>
<gene>
    <name evidence="1" type="ORF">N5I27_03280</name>
</gene>
<dbReference type="RefSeq" id="WP_279735950.1">
    <property type="nucleotide sequence ID" value="NZ_JAOCEJ010000043.1"/>
</dbReference>
<protein>
    <submittedName>
        <fullName evidence="1">Uncharacterized protein</fullName>
    </submittedName>
</protein>
<dbReference type="AlphaFoldDB" id="A0AA42QP04"/>
<proteinExistence type="predicted"/>
<evidence type="ECO:0000313" key="1">
    <source>
        <dbReference type="EMBL" id="MDH1437447.1"/>
    </source>
</evidence>
<comment type="caution">
    <text evidence="1">The sequence shown here is derived from an EMBL/GenBank/DDBJ whole genome shotgun (WGS) entry which is preliminary data.</text>
</comment>
<evidence type="ECO:0000313" key="2">
    <source>
        <dbReference type="Proteomes" id="UP001161567"/>
    </source>
</evidence>
<dbReference type="EMBL" id="JAOCIL010000001">
    <property type="protein sequence ID" value="MDH1437447.1"/>
    <property type="molecule type" value="Genomic_DNA"/>
</dbReference>